<feature type="domain" description="Major facilitator superfamily (MFS) profile" evidence="6">
    <location>
        <begin position="238"/>
        <end position="424"/>
    </location>
</feature>
<feature type="transmembrane region" description="Helical" evidence="5">
    <location>
        <begin position="279"/>
        <end position="298"/>
    </location>
</feature>
<organism evidence="7">
    <name type="scientific">Pedococcus sp. KACC 23699</name>
    <dbReference type="NCBI Taxonomy" id="3149228"/>
    <lineage>
        <taxon>Bacteria</taxon>
        <taxon>Bacillati</taxon>
        <taxon>Actinomycetota</taxon>
        <taxon>Actinomycetes</taxon>
        <taxon>Micrococcales</taxon>
        <taxon>Intrasporangiaceae</taxon>
        <taxon>Pedococcus</taxon>
    </lineage>
</organism>
<feature type="transmembrane region" description="Helical" evidence="5">
    <location>
        <begin position="158"/>
        <end position="182"/>
    </location>
</feature>
<dbReference type="InterPro" id="IPR005829">
    <property type="entry name" value="Sugar_transporter_CS"/>
</dbReference>
<dbReference type="PANTHER" id="PTHR23528:SF1">
    <property type="entry name" value="MAJOR FACILITATOR SUPERFAMILY (MFS) PROFILE DOMAIN-CONTAINING PROTEIN"/>
    <property type="match status" value="1"/>
</dbReference>
<feature type="transmembrane region" description="Helical" evidence="5">
    <location>
        <begin position="188"/>
        <end position="207"/>
    </location>
</feature>
<name>A0AAU7JSG5_9MICO</name>
<feature type="transmembrane region" description="Helical" evidence="5">
    <location>
        <begin position="101"/>
        <end position="119"/>
    </location>
</feature>
<dbReference type="InterPro" id="IPR036259">
    <property type="entry name" value="MFS_trans_sf"/>
</dbReference>
<gene>
    <name evidence="7" type="ORF">ABEG17_16760</name>
</gene>
<feature type="transmembrane region" description="Helical" evidence="5">
    <location>
        <begin position="310"/>
        <end position="328"/>
    </location>
</feature>
<dbReference type="Gene3D" id="1.20.1250.20">
    <property type="entry name" value="MFS general substrate transporter like domains"/>
    <property type="match status" value="2"/>
</dbReference>
<dbReference type="PROSITE" id="PS00216">
    <property type="entry name" value="SUGAR_TRANSPORT_1"/>
    <property type="match status" value="1"/>
</dbReference>
<dbReference type="AlphaFoldDB" id="A0AAU7JSG5"/>
<proteinExistence type="predicted"/>
<dbReference type="InterPro" id="IPR011701">
    <property type="entry name" value="MFS"/>
</dbReference>
<comment type="subcellular location">
    <subcellularLocation>
        <location evidence="1">Cell membrane</location>
        <topology evidence="1">Multi-pass membrane protein</topology>
    </subcellularLocation>
</comment>
<dbReference type="PROSITE" id="PS50850">
    <property type="entry name" value="MFS"/>
    <property type="match status" value="1"/>
</dbReference>
<feature type="transmembrane region" description="Helical" evidence="5">
    <location>
        <begin position="31"/>
        <end position="53"/>
    </location>
</feature>
<dbReference type="PANTHER" id="PTHR23528">
    <property type="match status" value="1"/>
</dbReference>
<dbReference type="SUPFAM" id="SSF103473">
    <property type="entry name" value="MFS general substrate transporter"/>
    <property type="match status" value="1"/>
</dbReference>
<sequence length="424" mass="43634">MQLDADTRHPAPRSGSVGPARVGPGFIARYAAAYMGTSLVLIAPVSITLALKVNALVGIARAPATLALVVGVGSLVALVGNPLVGRLSDRTTSRFGRRRPWMVLGLLGGTAAITVVATADTVGVVLVGWCAAQLCFNALLAVQVAVLPDQVPTAQRGLVSGILGVCLPIASVGATFLVRTFIGSQLTMFLAPCVVGGVCVLAFAATLDDRRLPRDDRPAWSSRELAGTFYFDPRRCPDFAWAFASRFLFVLAYAFLSTYQVYYLIDHLGTAEGAVPQQVFVATLVQATAVVVTSLVSGRVSDRLGRRKPFVAGAAVVYAVAMVVVGLADSYGGFLVGIAISGLGFGMYFAVDLALVADVLPDQAHAAKDLGVLNYAGALPFAVAPALAPSILAGSGGSYPVLYAVAAGCAALGAAAILPVKAAR</sequence>
<feature type="transmembrane region" description="Helical" evidence="5">
    <location>
        <begin position="334"/>
        <end position="360"/>
    </location>
</feature>
<evidence type="ECO:0000256" key="1">
    <source>
        <dbReference type="ARBA" id="ARBA00004651"/>
    </source>
</evidence>
<evidence type="ECO:0000259" key="6">
    <source>
        <dbReference type="PROSITE" id="PS50850"/>
    </source>
</evidence>
<evidence type="ECO:0000256" key="3">
    <source>
        <dbReference type="ARBA" id="ARBA00022989"/>
    </source>
</evidence>
<feature type="transmembrane region" description="Helical" evidence="5">
    <location>
        <begin position="239"/>
        <end position="259"/>
    </location>
</feature>
<feature type="transmembrane region" description="Helical" evidence="5">
    <location>
        <begin position="59"/>
        <end position="80"/>
    </location>
</feature>
<evidence type="ECO:0000313" key="7">
    <source>
        <dbReference type="EMBL" id="XBO43195.1"/>
    </source>
</evidence>
<feature type="transmembrane region" description="Helical" evidence="5">
    <location>
        <begin position="401"/>
        <end position="420"/>
    </location>
</feature>
<reference evidence="7" key="1">
    <citation type="submission" date="2024-05" db="EMBL/GenBank/DDBJ databases">
        <authorList>
            <person name="Kim S."/>
            <person name="Heo J."/>
            <person name="Choi H."/>
            <person name="Choi Y."/>
            <person name="Kwon S.-W."/>
            <person name="Kim Y."/>
        </authorList>
    </citation>
    <scope>NUCLEOTIDE SEQUENCE</scope>
    <source>
        <strain evidence="7">KACC 23699</strain>
    </source>
</reference>
<evidence type="ECO:0000256" key="2">
    <source>
        <dbReference type="ARBA" id="ARBA00022692"/>
    </source>
</evidence>
<evidence type="ECO:0000256" key="4">
    <source>
        <dbReference type="ARBA" id="ARBA00023136"/>
    </source>
</evidence>
<keyword evidence="2 5" id="KW-0812">Transmembrane</keyword>
<protein>
    <submittedName>
        <fullName evidence="7">MFS transporter</fullName>
    </submittedName>
</protein>
<keyword evidence="3 5" id="KW-1133">Transmembrane helix</keyword>
<feature type="transmembrane region" description="Helical" evidence="5">
    <location>
        <begin position="372"/>
        <end position="395"/>
    </location>
</feature>
<accession>A0AAU7JSG5</accession>
<dbReference type="RefSeq" id="WP_406830624.1">
    <property type="nucleotide sequence ID" value="NZ_CP157483.1"/>
</dbReference>
<dbReference type="CDD" id="cd06174">
    <property type="entry name" value="MFS"/>
    <property type="match status" value="1"/>
</dbReference>
<dbReference type="Pfam" id="PF07690">
    <property type="entry name" value="MFS_1"/>
    <property type="match status" value="1"/>
</dbReference>
<dbReference type="GO" id="GO:0022857">
    <property type="term" value="F:transmembrane transporter activity"/>
    <property type="evidence" value="ECO:0007669"/>
    <property type="project" value="InterPro"/>
</dbReference>
<keyword evidence="4 5" id="KW-0472">Membrane</keyword>
<evidence type="ECO:0000256" key="5">
    <source>
        <dbReference type="SAM" id="Phobius"/>
    </source>
</evidence>
<dbReference type="InterPro" id="IPR020846">
    <property type="entry name" value="MFS_dom"/>
</dbReference>
<dbReference type="EMBL" id="CP157483">
    <property type="protein sequence ID" value="XBO43195.1"/>
    <property type="molecule type" value="Genomic_DNA"/>
</dbReference>
<dbReference type="GO" id="GO:0005886">
    <property type="term" value="C:plasma membrane"/>
    <property type="evidence" value="ECO:0007669"/>
    <property type="project" value="UniProtKB-SubCell"/>
</dbReference>
<feature type="transmembrane region" description="Helical" evidence="5">
    <location>
        <begin position="125"/>
        <end position="146"/>
    </location>
</feature>